<protein>
    <submittedName>
        <fullName evidence="2">Uncharacterized protein</fullName>
    </submittedName>
</protein>
<name>A0A2T2XEY5_9FIRM</name>
<keyword evidence="1" id="KW-0472">Membrane</keyword>
<dbReference type="AlphaFoldDB" id="A0A2T2XEY5"/>
<gene>
    <name evidence="2" type="ORF">C7B46_11530</name>
</gene>
<dbReference type="EMBL" id="PXYW01000028">
    <property type="protein sequence ID" value="PSR33026.1"/>
    <property type="molecule type" value="Genomic_DNA"/>
</dbReference>
<evidence type="ECO:0000313" key="2">
    <source>
        <dbReference type="EMBL" id="PSR33026.1"/>
    </source>
</evidence>
<comment type="caution">
    <text evidence="2">The sequence shown here is derived from an EMBL/GenBank/DDBJ whole genome shotgun (WGS) entry which is preliminary data.</text>
</comment>
<sequence>MNLEALYGTKEAASLSRAGAQALGLMSLQSLPSAISPLDTQKAIQAAKAKQSKGWNSPLIFLAIAALILWAIWRW</sequence>
<proteinExistence type="predicted"/>
<reference evidence="2 3" key="1">
    <citation type="journal article" date="2014" name="BMC Genomics">
        <title>Comparison of environmental and isolate Sulfobacillus genomes reveals diverse carbon, sulfur, nitrogen, and hydrogen metabolisms.</title>
        <authorList>
            <person name="Justice N.B."/>
            <person name="Norman A."/>
            <person name="Brown C.T."/>
            <person name="Singh A."/>
            <person name="Thomas B.C."/>
            <person name="Banfield J.F."/>
        </authorList>
    </citation>
    <scope>NUCLEOTIDE SEQUENCE [LARGE SCALE GENOMIC DNA]</scope>
    <source>
        <strain evidence="2">AMDSBA4</strain>
    </source>
</reference>
<dbReference type="Proteomes" id="UP000242972">
    <property type="component" value="Unassembled WGS sequence"/>
</dbReference>
<organism evidence="2 3">
    <name type="scientific">Sulfobacillus benefaciens</name>
    <dbReference type="NCBI Taxonomy" id="453960"/>
    <lineage>
        <taxon>Bacteria</taxon>
        <taxon>Bacillati</taxon>
        <taxon>Bacillota</taxon>
        <taxon>Clostridia</taxon>
        <taxon>Eubacteriales</taxon>
        <taxon>Clostridiales Family XVII. Incertae Sedis</taxon>
        <taxon>Sulfobacillus</taxon>
    </lineage>
</organism>
<accession>A0A2T2XEY5</accession>
<keyword evidence="1" id="KW-0812">Transmembrane</keyword>
<evidence type="ECO:0000256" key="1">
    <source>
        <dbReference type="SAM" id="Phobius"/>
    </source>
</evidence>
<keyword evidence="1" id="KW-1133">Transmembrane helix</keyword>
<feature type="transmembrane region" description="Helical" evidence="1">
    <location>
        <begin position="55"/>
        <end position="73"/>
    </location>
</feature>
<evidence type="ECO:0000313" key="3">
    <source>
        <dbReference type="Proteomes" id="UP000242972"/>
    </source>
</evidence>